<dbReference type="Pfam" id="PF13966">
    <property type="entry name" value="zf-RVT"/>
    <property type="match status" value="1"/>
</dbReference>
<name>A0AAP0IBY6_9MAGN</name>
<gene>
    <name evidence="2" type="ORF">Scep_019941</name>
</gene>
<comment type="caution">
    <text evidence="2">The sequence shown here is derived from an EMBL/GenBank/DDBJ whole genome shotgun (WGS) entry which is preliminary data.</text>
</comment>
<proteinExistence type="predicted"/>
<accession>A0AAP0IBY6</accession>
<sequence>MTHMWGLKVRDWDEVNTKWELTSKRKGPEKIRTFLWLVLHGRLLTNEKRYRRHLVSHPTFDEANESLYHVLRSCLSSLRIWIKIFGFHVVSEWSTVPFEEWFTENIKKDDGIRGCSWSVLFATTCRVLLQRRNDEVIGGKYSDDREIAHSIWAKARNF</sequence>
<evidence type="ECO:0000313" key="3">
    <source>
        <dbReference type="Proteomes" id="UP001419268"/>
    </source>
</evidence>
<feature type="domain" description="Reverse transcriptase zinc-binding" evidence="1">
    <location>
        <begin position="9"/>
        <end position="81"/>
    </location>
</feature>
<dbReference type="EMBL" id="JBBNAG010000008">
    <property type="protein sequence ID" value="KAK9112422.1"/>
    <property type="molecule type" value="Genomic_DNA"/>
</dbReference>
<reference evidence="2 3" key="1">
    <citation type="submission" date="2024-01" db="EMBL/GenBank/DDBJ databases">
        <title>Genome assemblies of Stephania.</title>
        <authorList>
            <person name="Yang L."/>
        </authorList>
    </citation>
    <scope>NUCLEOTIDE SEQUENCE [LARGE SCALE GENOMIC DNA]</scope>
    <source>
        <strain evidence="2">JXDWG</strain>
        <tissue evidence="2">Leaf</tissue>
    </source>
</reference>
<evidence type="ECO:0000313" key="2">
    <source>
        <dbReference type="EMBL" id="KAK9112422.1"/>
    </source>
</evidence>
<dbReference type="AlphaFoldDB" id="A0AAP0IBY6"/>
<organism evidence="2 3">
    <name type="scientific">Stephania cephalantha</name>
    <dbReference type="NCBI Taxonomy" id="152367"/>
    <lineage>
        <taxon>Eukaryota</taxon>
        <taxon>Viridiplantae</taxon>
        <taxon>Streptophyta</taxon>
        <taxon>Embryophyta</taxon>
        <taxon>Tracheophyta</taxon>
        <taxon>Spermatophyta</taxon>
        <taxon>Magnoliopsida</taxon>
        <taxon>Ranunculales</taxon>
        <taxon>Menispermaceae</taxon>
        <taxon>Menispermoideae</taxon>
        <taxon>Cissampelideae</taxon>
        <taxon>Stephania</taxon>
    </lineage>
</organism>
<keyword evidence="3" id="KW-1185">Reference proteome</keyword>
<evidence type="ECO:0000259" key="1">
    <source>
        <dbReference type="Pfam" id="PF13966"/>
    </source>
</evidence>
<protein>
    <recommendedName>
        <fullName evidence="1">Reverse transcriptase zinc-binding domain-containing protein</fullName>
    </recommendedName>
</protein>
<dbReference type="InterPro" id="IPR026960">
    <property type="entry name" value="RVT-Znf"/>
</dbReference>
<dbReference type="Proteomes" id="UP001419268">
    <property type="component" value="Unassembled WGS sequence"/>
</dbReference>